<dbReference type="SMART" id="SM00220">
    <property type="entry name" value="S_TKc"/>
    <property type="match status" value="1"/>
</dbReference>
<comment type="catalytic activity">
    <reaction evidence="7">
        <text>L-seryl-[protein] + ATP = O-phospho-L-seryl-[protein] + ADP + H(+)</text>
        <dbReference type="Rhea" id="RHEA:17989"/>
        <dbReference type="Rhea" id="RHEA-COMP:9863"/>
        <dbReference type="Rhea" id="RHEA-COMP:11604"/>
        <dbReference type="ChEBI" id="CHEBI:15378"/>
        <dbReference type="ChEBI" id="CHEBI:29999"/>
        <dbReference type="ChEBI" id="CHEBI:30616"/>
        <dbReference type="ChEBI" id="CHEBI:83421"/>
        <dbReference type="ChEBI" id="CHEBI:456216"/>
        <dbReference type="EC" id="2.7.12.2"/>
    </reaction>
</comment>
<gene>
    <name evidence="13" type="ORF">NSCI0253_LOCUS13757</name>
</gene>
<feature type="binding site" evidence="10">
    <location>
        <position position="88"/>
    </location>
    <ligand>
        <name>ATP</name>
        <dbReference type="ChEBI" id="CHEBI:30616"/>
    </ligand>
</feature>
<sequence length="335" mass="36346">MVPGFLGSIDKLDSVSASVSWTYNQNGTMRHKMSDMRISPDSGLSCEGQEFKLASSDVEDTHRTLGVGVNGTVRRGVIKSTGQAVAIKTLRVEKQEDRRLLLNEVKALIASQGCRNLVQLHAGFVTHSGQVNLVLELMDRGSLADVIRRGAFPPRILAGVLVQVLLGLHHLHGRRLLHNDIKPGNVLLNAQGDVKVADFGITACVDASKMAVTGTQMYLAPEKCSSEFSGKISGGDVWLLSDVWSLGVLTFEMASGRHPFHSATTIVAIWDALLYALEPRLPQNHPAALCHLVSKCLTREVGLRPTVAELLHFDFVTVDVSAPQDLSEWLESSLG</sequence>
<dbReference type="InterPro" id="IPR008271">
    <property type="entry name" value="Ser/Thr_kinase_AS"/>
</dbReference>
<evidence type="ECO:0000256" key="11">
    <source>
        <dbReference type="RuleBase" id="RU000304"/>
    </source>
</evidence>
<protein>
    <recommendedName>
        <fullName evidence="6">mitogen-activated protein kinase kinase</fullName>
        <ecNumber evidence="6">2.7.12.2</ecNumber>
    </recommendedName>
</protein>
<dbReference type="Pfam" id="PF00069">
    <property type="entry name" value="Pkinase"/>
    <property type="match status" value="1"/>
</dbReference>
<dbReference type="AlphaFoldDB" id="A0A7S1F268"/>
<keyword evidence="4 10" id="KW-0067">ATP-binding</keyword>
<proteinExistence type="inferred from homology"/>
<evidence type="ECO:0000256" key="6">
    <source>
        <dbReference type="ARBA" id="ARBA00038999"/>
    </source>
</evidence>
<feature type="domain" description="Protein kinase" evidence="12">
    <location>
        <begin position="59"/>
        <end position="316"/>
    </location>
</feature>
<comment type="similarity">
    <text evidence="5">Belongs to the protein kinase superfamily. STE Ser/Thr protein kinase family. MAP kinase kinase subfamily.</text>
</comment>
<dbReference type="PROSITE" id="PS00107">
    <property type="entry name" value="PROTEIN_KINASE_ATP"/>
    <property type="match status" value="1"/>
</dbReference>
<evidence type="ECO:0000256" key="4">
    <source>
        <dbReference type="ARBA" id="ARBA00022840"/>
    </source>
</evidence>
<dbReference type="PANTHER" id="PTHR48013">
    <property type="entry name" value="DUAL SPECIFICITY MITOGEN-ACTIVATED PROTEIN KINASE KINASE 5-RELATED"/>
    <property type="match status" value="1"/>
</dbReference>
<keyword evidence="2 10" id="KW-0547">Nucleotide-binding</keyword>
<evidence type="ECO:0000256" key="2">
    <source>
        <dbReference type="ARBA" id="ARBA00022741"/>
    </source>
</evidence>
<comment type="catalytic activity">
    <reaction evidence="8">
        <text>L-threonyl-[protein] + ATP = O-phospho-L-threonyl-[protein] + ADP + H(+)</text>
        <dbReference type="Rhea" id="RHEA:46608"/>
        <dbReference type="Rhea" id="RHEA-COMP:11060"/>
        <dbReference type="Rhea" id="RHEA-COMP:11605"/>
        <dbReference type="ChEBI" id="CHEBI:15378"/>
        <dbReference type="ChEBI" id="CHEBI:30013"/>
        <dbReference type="ChEBI" id="CHEBI:30616"/>
        <dbReference type="ChEBI" id="CHEBI:61977"/>
        <dbReference type="ChEBI" id="CHEBI:456216"/>
        <dbReference type="EC" id="2.7.12.2"/>
    </reaction>
</comment>
<evidence type="ECO:0000256" key="9">
    <source>
        <dbReference type="ARBA" id="ARBA00051693"/>
    </source>
</evidence>
<dbReference type="Gene3D" id="1.10.510.10">
    <property type="entry name" value="Transferase(Phosphotransferase) domain 1"/>
    <property type="match status" value="1"/>
</dbReference>
<dbReference type="PROSITE" id="PS00108">
    <property type="entry name" value="PROTEIN_KINASE_ST"/>
    <property type="match status" value="1"/>
</dbReference>
<evidence type="ECO:0000256" key="8">
    <source>
        <dbReference type="ARBA" id="ARBA00049299"/>
    </source>
</evidence>
<keyword evidence="11" id="KW-0723">Serine/threonine-protein kinase</keyword>
<dbReference type="PANTHER" id="PTHR48013:SF9">
    <property type="entry name" value="DUAL SPECIFICITY MITOGEN-ACTIVATED PROTEIN KINASE KINASE 5"/>
    <property type="match status" value="1"/>
</dbReference>
<dbReference type="GO" id="GO:0004674">
    <property type="term" value="F:protein serine/threonine kinase activity"/>
    <property type="evidence" value="ECO:0007669"/>
    <property type="project" value="UniProtKB-KW"/>
</dbReference>
<evidence type="ECO:0000256" key="10">
    <source>
        <dbReference type="PROSITE-ProRule" id="PRU10141"/>
    </source>
</evidence>
<evidence type="ECO:0000256" key="1">
    <source>
        <dbReference type="ARBA" id="ARBA00022679"/>
    </source>
</evidence>
<evidence type="ECO:0000313" key="13">
    <source>
        <dbReference type="EMBL" id="CAD8839409.1"/>
    </source>
</evidence>
<dbReference type="SUPFAM" id="SSF56112">
    <property type="entry name" value="Protein kinase-like (PK-like)"/>
    <property type="match status" value="1"/>
</dbReference>
<dbReference type="GO" id="GO:0004708">
    <property type="term" value="F:MAP kinase kinase activity"/>
    <property type="evidence" value="ECO:0007669"/>
    <property type="project" value="UniProtKB-EC"/>
</dbReference>
<accession>A0A7S1F268</accession>
<dbReference type="InterPro" id="IPR000719">
    <property type="entry name" value="Prot_kinase_dom"/>
</dbReference>
<keyword evidence="3" id="KW-0418">Kinase</keyword>
<comment type="catalytic activity">
    <reaction evidence="9">
        <text>L-tyrosyl-[protein] + ATP = O-phospho-L-tyrosyl-[protein] + ADP + H(+)</text>
        <dbReference type="Rhea" id="RHEA:10596"/>
        <dbReference type="Rhea" id="RHEA-COMP:10136"/>
        <dbReference type="Rhea" id="RHEA-COMP:20101"/>
        <dbReference type="ChEBI" id="CHEBI:15378"/>
        <dbReference type="ChEBI" id="CHEBI:30616"/>
        <dbReference type="ChEBI" id="CHEBI:46858"/>
        <dbReference type="ChEBI" id="CHEBI:61978"/>
        <dbReference type="ChEBI" id="CHEBI:456216"/>
        <dbReference type="EC" id="2.7.12.2"/>
    </reaction>
</comment>
<dbReference type="InterPro" id="IPR017441">
    <property type="entry name" value="Protein_kinase_ATP_BS"/>
</dbReference>
<reference evidence="13" key="1">
    <citation type="submission" date="2021-01" db="EMBL/GenBank/DDBJ databases">
        <authorList>
            <person name="Corre E."/>
            <person name="Pelletier E."/>
            <person name="Niang G."/>
            <person name="Scheremetjew M."/>
            <person name="Finn R."/>
            <person name="Kale V."/>
            <person name="Holt S."/>
            <person name="Cochrane G."/>
            <person name="Meng A."/>
            <person name="Brown T."/>
            <person name="Cohen L."/>
        </authorList>
    </citation>
    <scope>NUCLEOTIDE SEQUENCE</scope>
</reference>
<organism evidence="13">
    <name type="scientific">Noctiluca scintillans</name>
    <name type="common">Sea sparkle</name>
    <name type="synonym">Red tide dinoflagellate</name>
    <dbReference type="NCBI Taxonomy" id="2966"/>
    <lineage>
        <taxon>Eukaryota</taxon>
        <taxon>Sar</taxon>
        <taxon>Alveolata</taxon>
        <taxon>Dinophyceae</taxon>
        <taxon>Noctilucales</taxon>
        <taxon>Noctilucaceae</taxon>
        <taxon>Noctiluca</taxon>
    </lineage>
</organism>
<evidence type="ECO:0000256" key="5">
    <source>
        <dbReference type="ARBA" id="ARBA00038035"/>
    </source>
</evidence>
<evidence type="ECO:0000259" key="12">
    <source>
        <dbReference type="PROSITE" id="PS50011"/>
    </source>
</evidence>
<evidence type="ECO:0000256" key="7">
    <source>
        <dbReference type="ARBA" id="ARBA00049014"/>
    </source>
</evidence>
<dbReference type="EMBL" id="HBFQ01019618">
    <property type="protein sequence ID" value="CAD8839409.1"/>
    <property type="molecule type" value="Transcribed_RNA"/>
</dbReference>
<dbReference type="PROSITE" id="PS50011">
    <property type="entry name" value="PROTEIN_KINASE_DOM"/>
    <property type="match status" value="1"/>
</dbReference>
<dbReference type="EC" id="2.7.12.2" evidence="6"/>
<name>A0A7S1F268_NOCSC</name>
<dbReference type="InterPro" id="IPR011009">
    <property type="entry name" value="Kinase-like_dom_sf"/>
</dbReference>
<keyword evidence="1" id="KW-0808">Transferase</keyword>
<dbReference type="GO" id="GO:0005524">
    <property type="term" value="F:ATP binding"/>
    <property type="evidence" value="ECO:0007669"/>
    <property type="project" value="UniProtKB-UniRule"/>
</dbReference>
<evidence type="ECO:0000256" key="3">
    <source>
        <dbReference type="ARBA" id="ARBA00022777"/>
    </source>
</evidence>